<protein>
    <submittedName>
        <fullName evidence="2">Uncharacterized protein</fullName>
    </submittedName>
</protein>
<sequence length="60" mass="7145">MNLQMLQIVLVICSMKAFLQFVDVIIWGAFIPKECLDRINKGINSRYNILNKFSIWIVWR</sequence>
<reference evidence="2 3" key="1">
    <citation type="submission" date="2008-12" db="EMBL/GenBank/DDBJ databases">
        <title>Annotation of Bacteroides fragilis strain 3_1_12.</title>
        <authorList>
            <consortium name="The Broad Institute Genome Sequencing Platform"/>
            <person name="Ward D."/>
            <person name="Young S.K."/>
            <person name="Kodira C.D."/>
            <person name="Zeng Q."/>
            <person name="Koehrsen M."/>
            <person name="Alvarado L."/>
            <person name="Berlin A."/>
            <person name="Borenstein D."/>
            <person name="Chen Z."/>
            <person name="Engels R."/>
            <person name="Freedman E."/>
            <person name="Gellesch M."/>
            <person name="Goldberg J."/>
            <person name="Griggs A."/>
            <person name="Gujja S."/>
            <person name="Heiman D."/>
            <person name="Hepburn T."/>
            <person name="Howarth C."/>
            <person name="Jen D."/>
            <person name="Larson L."/>
            <person name="Lewis B."/>
            <person name="Mehta T."/>
            <person name="Park D."/>
            <person name="Pearson M."/>
            <person name="Roberts A."/>
            <person name="Saif S."/>
            <person name="Shea T."/>
            <person name="Shenoy N."/>
            <person name="Sisk P."/>
            <person name="Stolte C."/>
            <person name="Sykes S."/>
            <person name="Walk T."/>
            <person name="White J."/>
            <person name="Yandava C."/>
            <person name="Allen-Vercoe E."/>
            <person name="Strauss J."/>
            <person name="Ambrose C."/>
            <person name="Lander E."/>
            <person name="Nusbaum C."/>
            <person name="Galagan J."/>
            <person name="Birren B."/>
        </authorList>
    </citation>
    <scope>NUCLEOTIDE SEQUENCE [LARGE SCALE GENOMIC DNA]</scope>
    <source>
        <strain evidence="2 3">3_1_12</strain>
    </source>
</reference>
<keyword evidence="1" id="KW-0472">Membrane</keyword>
<keyword evidence="1" id="KW-1133">Transmembrane helix</keyword>
<accession>A0ABN0BRB9</accession>
<evidence type="ECO:0000313" key="2">
    <source>
        <dbReference type="EMBL" id="EFR55441.1"/>
    </source>
</evidence>
<evidence type="ECO:0000256" key="1">
    <source>
        <dbReference type="SAM" id="Phobius"/>
    </source>
</evidence>
<dbReference type="Proteomes" id="UP000005101">
    <property type="component" value="Unassembled WGS sequence"/>
</dbReference>
<keyword evidence="3" id="KW-1185">Reference proteome</keyword>
<gene>
    <name evidence="2" type="ORF">BFAG_04139</name>
</gene>
<organism evidence="2 3">
    <name type="scientific">Bacteroides fragilis 3_1_12</name>
    <dbReference type="NCBI Taxonomy" id="457424"/>
    <lineage>
        <taxon>Bacteria</taxon>
        <taxon>Pseudomonadati</taxon>
        <taxon>Bacteroidota</taxon>
        <taxon>Bacteroidia</taxon>
        <taxon>Bacteroidales</taxon>
        <taxon>Bacteroidaceae</taxon>
        <taxon>Bacteroides</taxon>
    </lineage>
</organism>
<keyword evidence="1" id="KW-0812">Transmembrane</keyword>
<evidence type="ECO:0000313" key="3">
    <source>
        <dbReference type="Proteomes" id="UP000005101"/>
    </source>
</evidence>
<name>A0ABN0BRB9_BACFG</name>
<proteinExistence type="predicted"/>
<feature type="transmembrane region" description="Helical" evidence="1">
    <location>
        <begin position="6"/>
        <end position="31"/>
    </location>
</feature>
<dbReference type="EMBL" id="EQ973217">
    <property type="protein sequence ID" value="EFR55441.1"/>
    <property type="molecule type" value="Genomic_DNA"/>
</dbReference>